<keyword evidence="3" id="KW-0496">Mitochondrion</keyword>
<accession>A0A8K0UJ57</accession>
<dbReference type="GO" id="GO:0005739">
    <property type="term" value="C:mitochondrion"/>
    <property type="evidence" value="ECO:0007669"/>
    <property type="project" value="UniProtKB-SubCell"/>
</dbReference>
<gene>
    <name evidence="6" type="ORF">BXZ70DRAFT_1010544</name>
</gene>
<evidence type="ECO:0000256" key="4">
    <source>
        <dbReference type="RuleBase" id="RU368087"/>
    </source>
</evidence>
<comment type="subcellular location">
    <subcellularLocation>
        <location evidence="1">Mitochondrion</location>
    </subcellularLocation>
</comment>
<protein>
    <recommendedName>
        <fullName evidence="4">ATPase inhibitor, mitochondrial</fullName>
    </recommendedName>
</protein>
<dbReference type="AlphaFoldDB" id="A0A8K0UJ57"/>
<dbReference type="EMBL" id="JAEVFJ010000030">
    <property type="protein sequence ID" value="KAH8093057.1"/>
    <property type="molecule type" value="Genomic_DNA"/>
</dbReference>
<proteinExistence type="inferred from homology"/>
<keyword evidence="5" id="KW-0175">Coiled coil</keyword>
<evidence type="ECO:0000256" key="2">
    <source>
        <dbReference type="ARBA" id="ARBA00010901"/>
    </source>
</evidence>
<evidence type="ECO:0000313" key="7">
    <source>
        <dbReference type="Proteomes" id="UP000813824"/>
    </source>
</evidence>
<dbReference type="OrthoDB" id="5532350at2759"/>
<keyword evidence="7" id="KW-1185">Reference proteome</keyword>
<reference evidence="6" key="1">
    <citation type="journal article" date="2021" name="New Phytol.">
        <title>Evolutionary innovations through gain and loss of genes in the ectomycorrhizal Boletales.</title>
        <authorList>
            <person name="Wu G."/>
            <person name="Miyauchi S."/>
            <person name="Morin E."/>
            <person name="Kuo A."/>
            <person name="Drula E."/>
            <person name="Varga T."/>
            <person name="Kohler A."/>
            <person name="Feng B."/>
            <person name="Cao Y."/>
            <person name="Lipzen A."/>
            <person name="Daum C."/>
            <person name="Hundley H."/>
            <person name="Pangilinan J."/>
            <person name="Johnson J."/>
            <person name="Barry K."/>
            <person name="LaButti K."/>
            <person name="Ng V."/>
            <person name="Ahrendt S."/>
            <person name="Min B."/>
            <person name="Choi I.G."/>
            <person name="Park H."/>
            <person name="Plett J.M."/>
            <person name="Magnuson J."/>
            <person name="Spatafora J.W."/>
            <person name="Nagy L.G."/>
            <person name="Henrissat B."/>
            <person name="Grigoriev I.V."/>
            <person name="Yang Z.L."/>
            <person name="Xu J."/>
            <person name="Martin F.M."/>
        </authorList>
    </citation>
    <scope>NUCLEOTIDE SEQUENCE</scope>
    <source>
        <strain evidence="6">KKN 215</strain>
    </source>
</reference>
<evidence type="ECO:0000256" key="1">
    <source>
        <dbReference type="ARBA" id="ARBA00004173"/>
    </source>
</evidence>
<comment type="caution">
    <text evidence="6">The sequence shown here is derived from an EMBL/GenBank/DDBJ whole genome shotgun (WGS) entry which is preliminary data.</text>
</comment>
<evidence type="ECO:0000256" key="5">
    <source>
        <dbReference type="SAM" id="Coils"/>
    </source>
</evidence>
<name>A0A8K0UJ57_9AGAR</name>
<dbReference type="Gene3D" id="1.20.5.500">
    <property type="entry name" value="Single helix bin"/>
    <property type="match status" value="1"/>
</dbReference>
<evidence type="ECO:0000256" key="3">
    <source>
        <dbReference type="ARBA" id="ARBA00023128"/>
    </source>
</evidence>
<feature type="coiled-coil region" evidence="5">
    <location>
        <begin position="42"/>
        <end position="76"/>
    </location>
</feature>
<dbReference type="GO" id="GO:0042030">
    <property type="term" value="F:ATPase inhibitor activity"/>
    <property type="evidence" value="ECO:0007669"/>
    <property type="project" value="InterPro"/>
</dbReference>
<organism evidence="6 7">
    <name type="scientific">Cristinia sonorae</name>
    <dbReference type="NCBI Taxonomy" id="1940300"/>
    <lineage>
        <taxon>Eukaryota</taxon>
        <taxon>Fungi</taxon>
        <taxon>Dikarya</taxon>
        <taxon>Basidiomycota</taxon>
        <taxon>Agaricomycotina</taxon>
        <taxon>Agaricomycetes</taxon>
        <taxon>Agaricomycetidae</taxon>
        <taxon>Agaricales</taxon>
        <taxon>Pleurotineae</taxon>
        <taxon>Stephanosporaceae</taxon>
        <taxon>Cristinia</taxon>
    </lineage>
</organism>
<comment type="function">
    <text evidence="4">Inhibits the enzyme activity of ATPase.</text>
</comment>
<dbReference type="InterPro" id="IPR007648">
    <property type="entry name" value="ATPase_inhibitor_mt"/>
</dbReference>
<comment type="similarity">
    <text evidence="2 4">Belongs to the ATPase inhibitor family.</text>
</comment>
<dbReference type="Proteomes" id="UP000813824">
    <property type="component" value="Unassembled WGS sequence"/>
</dbReference>
<evidence type="ECO:0000313" key="6">
    <source>
        <dbReference type="EMBL" id="KAH8093057.1"/>
    </source>
</evidence>
<sequence length="81" mass="9209">MLARIVPASARRLPRAVPAATRFYSENAFDKKEKAHEDQYARTHERAQLEKIKAEIEKKKAELAKLESEHAEHEAKANGKA</sequence>
<dbReference type="Pfam" id="PF04568">
    <property type="entry name" value="IATP"/>
    <property type="match status" value="1"/>
</dbReference>